<sequence>MGMLVEKGWVRASKNPCAVLVILVPKKDGSWHIVFSMIDLSSGYHQIQVKEGDEWKIVFKTKFGLYE</sequence>
<dbReference type="EMBL" id="QJKJ01003123">
    <property type="protein sequence ID" value="RDX99847.1"/>
    <property type="molecule type" value="Genomic_DNA"/>
</dbReference>
<dbReference type="AlphaFoldDB" id="A0A371HAM6"/>
<dbReference type="InterPro" id="IPR043502">
    <property type="entry name" value="DNA/RNA_pol_sf"/>
</dbReference>
<dbReference type="InterPro" id="IPR053134">
    <property type="entry name" value="RNA-dir_DNA_polymerase"/>
</dbReference>
<name>A0A371HAM6_MUCPR</name>
<evidence type="ECO:0000313" key="2">
    <source>
        <dbReference type="Proteomes" id="UP000257109"/>
    </source>
</evidence>
<dbReference type="Gene3D" id="3.10.10.10">
    <property type="entry name" value="HIV Type 1 Reverse Transcriptase, subunit A, domain 1"/>
    <property type="match status" value="1"/>
</dbReference>
<dbReference type="SUPFAM" id="SSF56672">
    <property type="entry name" value="DNA/RNA polymerases"/>
    <property type="match status" value="1"/>
</dbReference>
<dbReference type="PANTHER" id="PTHR24559:SF437">
    <property type="entry name" value="RNA-DIRECTED DNA POLYMERASE HOMOLOG"/>
    <property type="match status" value="1"/>
</dbReference>
<evidence type="ECO:0000313" key="1">
    <source>
        <dbReference type="EMBL" id="RDX99847.1"/>
    </source>
</evidence>
<organism evidence="1 2">
    <name type="scientific">Mucuna pruriens</name>
    <name type="common">Velvet bean</name>
    <name type="synonym">Dolichos pruriens</name>
    <dbReference type="NCBI Taxonomy" id="157652"/>
    <lineage>
        <taxon>Eukaryota</taxon>
        <taxon>Viridiplantae</taxon>
        <taxon>Streptophyta</taxon>
        <taxon>Embryophyta</taxon>
        <taxon>Tracheophyta</taxon>
        <taxon>Spermatophyta</taxon>
        <taxon>Magnoliopsida</taxon>
        <taxon>eudicotyledons</taxon>
        <taxon>Gunneridae</taxon>
        <taxon>Pentapetalae</taxon>
        <taxon>rosids</taxon>
        <taxon>fabids</taxon>
        <taxon>Fabales</taxon>
        <taxon>Fabaceae</taxon>
        <taxon>Papilionoideae</taxon>
        <taxon>50 kb inversion clade</taxon>
        <taxon>NPAAA clade</taxon>
        <taxon>indigoferoid/millettioid clade</taxon>
        <taxon>Phaseoleae</taxon>
        <taxon>Mucuna</taxon>
    </lineage>
</organism>
<comment type="caution">
    <text evidence="1">The sequence shown here is derived from an EMBL/GenBank/DDBJ whole genome shotgun (WGS) entry which is preliminary data.</text>
</comment>
<evidence type="ECO:0008006" key="3">
    <source>
        <dbReference type="Google" id="ProtNLM"/>
    </source>
</evidence>
<protein>
    <recommendedName>
        <fullName evidence="3">Reverse transcriptase domain-containing protein</fullName>
    </recommendedName>
</protein>
<proteinExistence type="predicted"/>
<keyword evidence="2" id="KW-1185">Reference proteome</keyword>
<dbReference type="OrthoDB" id="437338at2759"/>
<accession>A0A371HAM6</accession>
<dbReference type="Proteomes" id="UP000257109">
    <property type="component" value="Unassembled WGS sequence"/>
</dbReference>
<gene>
    <name evidence="1" type="ORF">CR513_17051</name>
</gene>
<dbReference type="PANTHER" id="PTHR24559">
    <property type="entry name" value="TRANSPOSON TY3-I GAG-POL POLYPROTEIN"/>
    <property type="match status" value="1"/>
</dbReference>
<reference evidence="1" key="1">
    <citation type="submission" date="2018-05" db="EMBL/GenBank/DDBJ databases">
        <title>Draft genome of Mucuna pruriens seed.</title>
        <authorList>
            <person name="Nnadi N.E."/>
            <person name="Vos R."/>
            <person name="Hasami M.H."/>
            <person name="Devisetty U.K."/>
            <person name="Aguiy J.C."/>
        </authorList>
    </citation>
    <scope>NUCLEOTIDE SEQUENCE [LARGE SCALE GENOMIC DNA]</scope>
    <source>
        <strain evidence="1">JCA_2017</strain>
    </source>
</reference>
<feature type="non-terminal residue" evidence="1">
    <location>
        <position position="1"/>
    </location>
</feature>